<dbReference type="Proteomes" id="UP000177025">
    <property type="component" value="Unassembled WGS sequence"/>
</dbReference>
<dbReference type="PANTHER" id="PTHR45737:SF6">
    <property type="entry name" value="VON WILLEBRAND FACTOR A DOMAIN-CONTAINING PROTEIN 5A"/>
    <property type="match status" value="1"/>
</dbReference>
<dbReference type="EMBL" id="MEUM01000009">
    <property type="protein sequence ID" value="OGC43743.1"/>
    <property type="molecule type" value="Genomic_DNA"/>
</dbReference>
<accession>A0A1F4UHQ1</accession>
<dbReference type="Gene3D" id="3.40.50.410">
    <property type="entry name" value="von Willebrand factor, type A domain"/>
    <property type="match status" value="1"/>
</dbReference>
<evidence type="ECO:0000259" key="1">
    <source>
        <dbReference type="PROSITE" id="PS50234"/>
    </source>
</evidence>
<dbReference type="InterPro" id="IPR002035">
    <property type="entry name" value="VWF_A"/>
</dbReference>
<dbReference type="PANTHER" id="PTHR45737">
    <property type="entry name" value="VON WILLEBRAND FACTOR A DOMAIN-CONTAINING PROTEIN 5A"/>
    <property type="match status" value="1"/>
</dbReference>
<proteinExistence type="predicted"/>
<name>A0A1F4UHQ1_UNCW3</name>
<organism evidence="2 3">
    <name type="scientific">candidate division WOR-3 bacterium RBG_13_43_14</name>
    <dbReference type="NCBI Taxonomy" id="1802590"/>
    <lineage>
        <taxon>Bacteria</taxon>
        <taxon>Bacteria division WOR-3</taxon>
    </lineage>
</organism>
<dbReference type="SUPFAM" id="SSF53300">
    <property type="entry name" value="vWA-like"/>
    <property type="match status" value="1"/>
</dbReference>
<dbReference type="AlphaFoldDB" id="A0A1F4UHQ1"/>
<dbReference type="SMART" id="SM00327">
    <property type="entry name" value="VWA"/>
    <property type="match status" value="1"/>
</dbReference>
<sequence length="616" mass="68243">MKVANIMPGDVIEVTVKYTEILVPEDGTYEYVFPTVVGPRYTGESKPSDIKGKDNWLVNPYLHQGEEAPYEFGISVNLNAGLSLGEVWVPSHKVKIDKKGGDRAVITLKPEEKNGGNRDYILRYKLSGNKINTGLLLYPGDKEKFFVLMLEPPENVNIDMVPPREYVFIVDVSGSMHGFPLDVSKVVIKKIVNSLRGKDYFNILFFAGGSEVLSAYPLQATEANKKKAIEMMMSQSGGGGTEILDAFQRALALEKKEGLSRIIVTATDGYVSVEKEVFDLIVNNSNEANFFAFGIGSGVNRYLIEGIARVGMGEPFIAVDEKEASNVADKFVEYIKHPLLTDIKVSFEGFDVYEVEPVSMPDLFARRPLMLYGKYKKASGNIKVTGKTVKGKYVKNIPVMKSQEDKQNTALTYIWAREKIARLADYGRVGVDVKKEVTELGLKYHLMTDFTSFVAVDRVIRKTGEVVTVKQPLPLPQGVSDYAVGGGYTATGGKASPSSPMMRACELSVDDRNGVVHISEPNLFITSGVMPANVALDDVGSPVMNQIKEELEKKFKEWGLTYLVVNLKVDKGKVLSLQVKKYTGKKCDAAALEKIFKKLQLPIEIQGNMELEMHFM</sequence>
<protein>
    <recommendedName>
        <fullName evidence="1">VWFA domain-containing protein</fullName>
    </recommendedName>
</protein>
<gene>
    <name evidence="2" type="ORF">A2Y85_03520</name>
</gene>
<reference evidence="2 3" key="1">
    <citation type="journal article" date="2016" name="Nat. Commun.">
        <title>Thousands of microbial genomes shed light on interconnected biogeochemical processes in an aquifer system.</title>
        <authorList>
            <person name="Anantharaman K."/>
            <person name="Brown C.T."/>
            <person name="Hug L.A."/>
            <person name="Sharon I."/>
            <person name="Castelle C.J."/>
            <person name="Probst A.J."/>
            <person name="Thomas B.C."/>
            <person name="Singh A."/>
            <person name="Wilkins M.J."/>
            <person name="Karaoz U."/>
            <person name="Brodie E.L."/>
            <person name="Williams K.H."/>
            <person name="Hubbard S.S."/>
            <person name="Banfield J.F."/>
        </authorList>
    </citation>
    <scope>NUCLEOTIDE SEQUENCE [LARGE SCALE GENOMIC DNA]</scope>
</reference>
<evidence type="ECO:0000313" key="2">
    <source>
        <dbReference type="EMBL" id="OGC43743.1"/>
    </source>
</evidence>
<feature type="domain" description="VWFA" evidence="1">
    <location>
        <begin position="165"/>
        <end position="335"/>
    </location>
</feature>
<comment type="caution">
    <text evidence="2">The sequence shown here is derived from an EMBL/GenBank/DDBJ whole genome shotgun (WGS) entry which is preliminary data.</text>
</comment>
<dbReference type="InterPro" id="IPR036465">
    <property type="entry name" value="vWFA_dom_sf"/>
</dbReference>
<dbReference type="PROSITE" id="PS50234">
    <property type="entry name" value="VWFA"/>
    <property type="match status" value="1"/>
</dbReference>
<dbReference type="Pfam" id="PF13768">
    <property type="entry name" value="VWA_3"/>
    <property type="match status" value="1"/>
</dbReference>
<evidence type="ECO:0000313" key="3">
    <source>
        <dbReference type="Proteomes" id="UP000177025"/>
    </source>
</evidence>